<protein>
    <recommendedName>
        <fullName evidence="3">Solute-binding protein family 3/N-terminal domain-containing protein</fullName>
    </recommendedName>
</protein>
<dbReference type="AlphaFoldDB" id="A0A2K9NXF4"/>
<proteinExistence type="predicted"/>
<evidence type="ECO:0000313" key="2">
    <source>
        <dbReference type="Proteomes" id="UP000235584"/>
    </source>
</evidence>
<dbReference type="Gene3D" id="3.40.190.10">
    <property type="entry name" value="Periplasmic binding protein-like II"/>
    <property type="match status" value="2"/>
</dbReference>
<reference evidence="1 2" key="1">
    <citation type="submission" date="2018-01" db="EMBL/GenBank/DDBJ databases">
        <title>Complete genome sequence of Bacteriovorax stolpii DSM12778.</title>
        <authorList>
            <person name="Tang B."/>
            <person name="Chang J."/>
        </authorList>
    </citation>
    <scope>NUCLEOTIDE SEQUENCE [LARGE SCALE GENOMIC DNA]</scope>
    <source>
        <strain evidence="1 2">DSM 12778</strain>
    </source>
</reference>
<dbReference type="Proteomes" id="UP000235584">
    <property type="component" value="Chromosome"/>
</dbReference>
<dbReference type="KEGG" id="bsto:C0V70_10445"/>
<gene>
    <name evidence="1" type="ORF">C0V70_10445</name>
</gene>
<accession>A0A2K9NXF4</accession>
<dbReference type="SUPFAM" id="SSF53850">
    <property type="entry name" value="Periplasmic binding protein-like II"/>
    <property type="match status" value="1"/>
</dbReference>
<evidence type="ECO:0008006" key="3">
    <source>
        <dbReference type="Google" id="ProtNLM"/>
    </source>
</evidence>
<organism evidence="1 2">
    <name type="scientific">Bacteriovorax stolpii</name>
    <name type="common">Bdellovibrio stolpii</name>
    <dbReference type="NCBI Taxonomy" id="960"/>
    <lineage>
        <taxon>Bacteria</taxon>
        <taxon>Pseudomonadati</taxon>
        <taxon>Bdellovibrionota</taxon>
        <taxon>Bacteriovoracia</taxon>
        <taxon>Bacteriovoracales</taxon>
        <taxon>Bacteriovoracaceae</taxon>
        <taxon>Bacteriovorax</taxon>
    </lineage>
</organism>
<keyword evidence="2" id="KW-1185">Reference proteome</keyword>
<evidence type="ECO:0000313" key="1">
    <source>
        <dbReference type="EMBL" id="AUO00200.1"/>
    </source>
</evidence>
<dbReference type="EMBL" id="CP025704">
    <property type="protein sequence ID" value="AUO00200.1"/>
    <property type="molecule type" value="Genomic_DNA"/>
</dbReference>
<sequence length="270" mass="31986">MVYYYHPPESPLDVRYNYHWSILKASLDATTKKYGAYSLKAGVFMTEERQLRELSKRNSKLNIMIRETNKEFEKRFLPIRIPIDRSLISYRVLLIDKKNKDLFKNINTLDELKKFTFGQGAGWGDVDILKLAGFKVKTEVYYDKIFEGLLKGDYVAFPRSVTEVVDEIEKRKDKMPDLMIEENILLYYPLPTYFWFAKNEHGRKLRARVKEGIDIIQQNGAFERLFDQYYKTQVSALKLRKRKLFKIDNPLLPDATPLSNKKLWVDINNF</sequence>
<name>A0A2K9NXF4_BACTC</name>